<protein>
    <submittedName>
        <fullName evidence="1">Uncharacterized protein</fullName>
    </submittedName>
</protein>
<sequence length="207" mass="22186">MKTPVSNAQILRELADDQRCARRADDLRDLADCLEKGETDSWAGIDLLSAFPPSATISNSRSAGPLELLVGTFAALSVFAPVAWTWYSLHQASRAYSEMIGSGIEPTDTFLGLWISGFEGYLGGIHTLVPMAVTSVILIILAALLMIGHRFAAAAEERRADKSDAEIEARLVSALCGAQREIGSLNAADPTAIEAIVRRSIKQLSEA</sequence>
<gene>
    <name evidence="1" type="ORF">OED52_06490</name>
</gene>
<organism evidence="1 2">
    <name type="scientific">Rhodococcus sacchari</name>
    <dbReference type="NCBI Taxonomy" id="2962047"/>
    <lineage>
        <taxon>Bacteria</taxon>
        <taxon>Bacillati</taxon>
        <taxon>Actinomycetota</taxon>
        <taxon>Actinomycetes</taxon>
        <taxon>Mycobacteriales</taxon>
        <taxon>Nocardiaceae</taxon>
        <taxon>Rhodococcus</taxon>
    </lineage>
</organism>
<dbReference type="EMBL" id="CP107551">
    <property type="protein sequence ID" value="UYP20187.1"/>
    <property type="molecule type" value="Genomic_DNA"/>
</dbReference>
<evidence type="ECO:0000313" key="1">
    <source>
        <dbReference type="EMBL" id="UYP20187.1"/>
    </source>
</evidence>
<reference evidence="1" key="1">
    <citation type="submission" date="2022-10" db="EMBL/GenBank/DDBJ databases">
        <title>Rhodococcus ferula Z13 complete genome.</title>
        <authorList>
            <person name="Long X."/>
            <person name="Zang M."/>
        </authorList>
    </citation>
    <scope>NUCLEOTIDE SEQUENCE</scope>
    <source>
        <strain evidence="1">Z13</strain>
    </source>
</reference>
<accession>A0ACD4DJJ2</accession>
<name>A0ACD4DJJ2_9NOCA</name>
<keyword evidence="2" id="KW-1185">Reference proteome</keyword>
<proteinExistence type="predicted"/>
<evidence type="ECO:0000313" key="2">
    <source>
        <dbReference type="Proteomes" id="UP001156484"/>
    </source>
</evidence>
<dbReference type="Proteomes" id="UP001156484">
    <property type="component" value="Chromosome"/>
</dbReference>